<evidence type="ECO:0000313" key="2">
    <source>
        <dbReference type="EMBL" id="QJW85125.1"/>
    </source>
</evidence>
<evidence type="ECO:0000313" key="3">
    <source>
        <dbReference type="Proteomes" id="UP000500826"/>
    </source>
</evidence>
<evidence type="ECO:0008006" key="4">
    <source>
        <dbReference type="Google" id="ProtNLM"/>
    </source>
</evidence>
<name>A0ABX6P4V2_9BURK</name>
<protein>
    <recommendedName>
        <fullName evidence="4">DUF4148 domain-containing protein</fullName>
    </recommendedName>
</protein>
<reference evidence="2 3" key="1">
    <citation type="submission" date="2020-05" db="EMBL/GenBank/DDBJ databases">
        <title>Ramlibacter rhizophilus sp. nov., isolated from rhizosphere soil of national flower Mugunghwa from South Korea.</title>
        <authorList>
            <person name="Zheng-Fei Y."/>
            <person name="Huan T."/>
        </authorList>
    </citation>
    <scope>NUCLEOTIDE SEQUENCE [LARGE SCALE GENOMIC DNA]</scope>
    <source>
        <strain evidence="2 3">H242</strain>
    </source>
</reference>
<keyword evidence="3" id="KW-1185">Reference proteome</keyword>
<keyword evidence="1" id="KW-0732">Signal</keyword>
<proteinExistence type="predicted"/>
<gene>
    <name evidence="2" type="ORF">HK414_21755</name>
</gene>
<feature type="signal peptide" evidence="1">
    <location>
        <begin position="1"/>
        <end position="19"/>
    </location>
</feature>
<evidence type="ECO:0000256" key="1">
    <source>
        <dbReference type="SAM" id="SignalP"/>
    </source>
</evidence>
<accession>A0ABX6P4V2</accession>
<dbReference type="EMBL" id="CP053418">
    <property type="protein sequence ID" value="QJW85125.1"/>
    <property type="molecule type" value="Genomic_DNA"/>
</dbReference>
<organism evidence="2 3">
    <name type="scientific">Ramlibacter terrae</name>
    <dbReference type="NCBI Taxonomy" id="2732511"/>
    <lineage>
        <taxon>Bacteria</taxon>
        <taxon>Pseudomonadati</taxon>
        <taxon>Pseudomonadota</taxon>
        <taxon>Betaproteobacteria</taxon>
        <taxon>Burkholderiales</taxon>
        <taxon>Comamonadaceae</taxon>
        <taxon>Ramlibacter</taxon>
    </lineage>
</organism>
<feature type="chain" id="PRO_5047427172" description="DUF4148 domain-containing protein" evidence="1">
    <location>
        <begin position="20"/>
        <end position="114"/>
    </location>
</feature>
<dbReference type="Proteomes" id="UP000500826">
    <property type="component" value="Chromosome"/>
</dbReference>
<sequence length="114" mass="10768">MKFALLAAAAVLAAPAVFAQTTIAIPEDATAIVAPGRTITPGNSPVSGRPIPGAVIAEERGAVQVIAPDGSSSSTATMGAGPAPAIATGGTCPKASRTAPTSAATAACSKASLG</sequence>